<dbReference type="Proteomes" id="UP000193411">
    <property type="component" value="Unassembled WGS sequence"/>
</dbReference>
<feature type="non-terminal residue" evidence="1">
    <location>
        <position position="1"/>
    </location>
</feature>
<sequence>SAPSCLGWILPAQLQSEPPLGKHRVSLCVPACVKYKTQVQVPPRTSTVDAQRLNHWAMTAQDGTFRPVPWTAICTRHGRRVYHAHCPVAWPARRRGVRSWIPSH</sequence>
<dbReference type="AlphaFoldDB" id="A0A1Y2H7X5"/>
<evidence type="ECO:0000313" key="2">
    <source>
        <dbReference type="Proteomes" id="UP000193411"/>
    </source>
</evidence>
<proteinExistence type="predicted"/>
<keyword evidence="2" id="KW-1185">Reference proteome</keyword>
<evidence type="ECO:0000313" key="1">
    <source>
        <dbReference type="EMBL" id="ORZ30687.1"/>
    </source>
</evidence>
<feature type="non-terminal residue" evidence="1">
    <location>
        <position position="104"/>
    </location>
</feature>
<reference evidence="1 2" key="1">
    <citation type="submission" date="2016-07" db="EMBL/GenBank/DDBJ databases">
        <title>Pervasive Adenine N6-methylation of Active Genes in Fungi.</title>
        <authorList>
            <consortium name="DOE Joint Genome Institute"/>
            <person name="Mondo S.J."/>
            <person name="Dannebaum R.O."/>
            <person name="Kuo R.C."/>
            <person name="Labutti K."/>
            <person name="Haridas S."/>
            <person name="Kuo A."/>
            <person name="Salamov A."/>
            <person name="Ahrendt S.R."/>
            <person name="Lipzen A."/>
            <person name="Sullivan W."/>
            <person name="Andreopoulos W.B."/>
            <person name="Clum A."/>
            <person name="Lindquist E."/>
            <person name="Daum C."/>
            <person name="Ramamoorthy G.K."/>
            <person name="Gryganskyi A."/>
            <person name="Culley D."/>
            <person name="Magnuson J.K."/>
            <person name="James T.Y."/>
            <person name="O'Malley M.A."/>
            <person name="Stajich J.E."/>
            <person name="Spatafora J.W."/>
            <person name="Visel A."/>
            <person name="Grigoriev I.V."/>
        </authorList>
    </citation>
    <scope>NUCLEOTIDE SEQUENCE [LARGE SCALE GENOMIC DNA]</scope>
    <source>
        <strain evidence="1 2">PL171</strain>
    </source>
</reference>
<comment type="caution">
    <text evidence="1">The sequence shown here is derived from an EMBL/GenBank/DDBJ whole genome shotgun (WGS) entry which is preliminary data.</text>
</comment>
<name>A0A1Y2H7X5_9FUNG</name>
<accession>A0A1Y2H7X5</accession>
<protein>
    <submittedName>
        <fullName evidence="1">Uncharacterized protein</fullName>
    </submittedName>
</protein>
<gene>
    <name evidence="1" type="ORF">BCR44DRAFT_1444160</name>
</gene>
<organism evidence="1 2">
    <name type="scientific">Catenaria anguillulae PL171</name>
    <dbReference type="NCBI Taxonomy" id="765915"/>
    <lineage>
        <taxon>Eukaryota</taxon>
        <taxon>Fungi</taxon>
        <taxon>Fungi incertae sedis</taxon>
        <taxon>Blastocladiomycota</taxon>
        <taxon>Blastocladiomycetes</taxon>
        <taxon>Blastocladiales</taxon>
        <taxon>Catenariaceae</taxon>
        <taxon>Catenaria</taxon>
    </lineage>
</organism>
<dbReference type="EMBL" id="MCFL01000077">
    <property type="protein sequence ID" value="ORZ30687.1"/>
    <property type="molecule type" value="Genomic_DNA"/>
</dbReference>